<dbReference type="EMBL" id="KZ613515">
    <property type="protein sequence ID" value="PMD15235.1"/>
    <property type="molecule type" value="Genomic_DNA"/>
</dbReference>
<proteinExistence type="predicted"/>
<evidence type="ECO:0000313" key="3">
    <source>
        <dbReference type="EMBL" id="PMD15235.1"/>
    </source>
</evidence>
<feature type="domain" description="Clr5" evidence="2">
    <location>
        <begin position="5"/>
        <end position="54"/>
    </location>
</feature>
<gene>
    <name evidence="3" type="ORF">NA56DRAFT_354115</name>
</gene>
<evidence type="ECO:0000259" key="2">
    <source>
        <dbReference type="Pfam" id="PF14420"/>
    </source>
</evidence>
<evidence type="ECO:0000256" key="1">
    <source>
        <dbReference type="SAM" id="MobiDB-lite"/>
    </source>
</evidence>
<dbReference type="InterPro" id="IPR025676">
    <property type="entry name" value="Clr5_dom"/>
</dbReference>
<keyword evidence="4" id="KW-1185">Reference proteome</keyword>
<dbReference type="AlphaFoldDB" id="A0A2J6PMH8"/>
<dbReference type="Proteomes" id="UP000235672">
    <property type="component" value="Unassembled WGS sequence"/>
</dbReference>
<evidence type="ECO:0000313" key="4">
    <source>
        <dbReference type="Proteomes" id="UP000235672"/>
    </source>
</evidence>
<feature type="region of interest" description="Disordered" evidence="1">
    <location>
        <begin position="143"/>
        <end position="207"/>
    </location>
</feature>
<dbReference type="Pfam" id="PF14420">
    <property type="entry name" value="Clr5"/>
    <property type="match status" value="1"/>
</dbReference>
<feature type="compositionally biased region" description="Basic and acidic residues" evidence="1">
    <location>
        <begin position="162"/>
        <end position="181"/>
    </location>
</feature>
<reference evidence="3 4" key="1">
    <citation type="submission" date="2016-05" db="EMBL/GenBank/DDBJ databases">
        <title>A degradative enzymes factory behind the ericoid mycorrhizal symbiosis.</title>
        <authorList>
            <consortium name="DOE Joint Genome Institute"/>
            <person name="Martino E."/>
            <person name="Morin E."/>
            <person name="Grelet G."/>
            <person name="Kuo A."/>
            <person name="Kohler A."/>
            <person name="Daghino S."/>
            <person name="Barry K."/>
            <person name="Choi C."/>
            <person name="Cichocki N."/>
            <person name="Clum A."/>
            <person name="Copeland A."/>
            <person name="Hainaut M."/>
            <person name="Haridas S."/>
            <person name="Labutti K."/>
            <person name="Lindquist E."/>
            <person name="Lipzen A."/>
            <person name="Khouja H.-R."/>
            <person name="Murat C."/>
            <person name="Ohm R."/>
            <person name="Olson A."/>
            <person name="Spatafora J."/>
            <person name="Veneault-Fourrey C."/>
            <person name="Henrissat B."/>
            <person name="Grigoriev I."/>
            <person name="Martin F."/>
            <person name="Perotto S."/>
        </authorList>
    </citation>
    <scope>NUCLEOTIDE SEQUENCE [LARGE SCALE GENOMIC DNA]</scope>
    <source>
        <strain evidence="3 4">UAMH 7357</strain>
    </source>
</reference>
<feature type="compositionally biased region" description="Low complexity" evidence="1">
    <location>
        <begin position="143"/>
        <end position="159"/>
    </location>
</feature>
<sequence length="207" mass="23240">MAPSEPEWAAHSGTIRAMRSQLALPDLAEHMRSRYNFDATDEEYLNHFKEWEIQPGTLPAAPPRPRYPDRGLADNSLRMSNSTSQIQPQTYYRTIPSSGQPPLSPPLPPASMKDLYTRPLLPPRLGQSGMGMGKKAVMDEHWPSLSPSSKIPESSITSIQQDSKEVASRIRGTMDREERLDPSCSTARSLQPDLFSRYYSPSQIQAR</sequence>
<protein>
    <recommendedName>
        <fullName evidence="2">Clr5 domain-containing protein</fullName>
    </recommendedName>
</protein>
<name>A0A2J6PMH8_9HELO</name>
<accession>A0A2J6PMH8</accession>
<organism evidence="3 4">
    <name type="scientific">Hyaloscypha hepaticicola</name>
    <dbReference type="NCBI Taxonomy" id="2082293"/>
    <lineage>
        <taxon>Eukaryota</taxon>
        <taxon>Fungi</taxon>
        <taxon>Dikarya</taxon>
        <taxon>Ascomycota</taxon>
        <taxon>Pezizomycotina</taxon>
        <taxon>Leotiomycetes</taxon>
        <taxon>Helotiales</taxon>
        <taxon>Hyaloscyphaceae</taxon>
        <taxon>Hyaloscypha</taxon>
    </lineage>
</organism>